<gene>
    <name evidence="1" type="ORF">EJ062_20305</name>
</gene>
<protein>
    <recommendedName>
        <fullName evidence="3">Isopenicillin N synthase family oxygenase</fullName>
    </recommendedName>
</protein>
<proteinExistence type="predicted"/>
<evidence type="ECO:0000313" key="2">
    <source>
        <dbReference type="Proteomes" id="UP000268239"/>
    </source>
</evidence>
<organism evidence="1 2">
    <name type="scientific">Acinetobacter baumannii</name>
    <dbReference type="NCBI Taxonomy" id="470"/>
    <lineage>
        <taxon>Bacteria</taxon>
        <taxon>Pseudomonadati</taxon>
        <taxon>Pseudomonadota</taxon>
        <taxon>Gammaproteobacteria</taxon>
        <taxon>Moraxellales</taxon>
        <taxon>Moraxellaceae</taxon>
        <taxon>Acinetobacter</taxon>
        <taxon>Acinetobacter calcoaceticus/baumannii complex</taxon>
    </lineage>
</organism>
<evidence type="ECO:0008006" key="3">
    <source>
        <dbReference type="Google" id="ProtNLM"/>
    </source>
</evidence>
<dbReference type="Proteomes" id="UP000268239">
    <property type="component" value="Unassembled WGS sequence"/>
</dbReference>
<evidence type="ECO:0000313" key="1">
    <source>
        <dbReference type="EMBL" id="RTQ64563.1"/>
    </source>
</evidence>
<dbReference type="AlphaFoldDB" id="A0AAX1ZIS7"/>
<feature type="non-terminal residue" evidence="1">
    <location>
        <position position="1"/>
    </location>
</feature>
<name>A0AAX1ZIS7_ACIBA</name>
<comment type="caution">
    <text evidence="1">The sequence shown here is derived from an EMBL/GenBank/DDBJ whole genome shotgun (WGS) entry which is preliminary data.</text>
</comment>
<reference evidence="1 2" key="1">
    <citation type="submission" date="2018-12" db="EMBL/GenBank/DDBJ databases">
        <title>Draft Genome Sequences Human Pathogenic Acinetobacter baumannii Strains.</title>
        <authorList>
            <person name="Madhi M."/>
            <person name="Ronco T."/>
            <person name="Olsen R.H."/>
            <person name="Hassani A."/>
        </authorList>
    </citation>
    <scope>NUCLEOTIDE SEQUENCE [LARGE SCALE GENOMIC DNA]</scope>
    <source>
        <strain evidence="1 2">AB3</strain>
    </source>
</reference>
<dbReference type="EMBL" id="RXLU01000223">
    <property type="protein sequence ID" value="RTQ64563.1"/>
    <property type="molecule type" value="Genomic_DNA"/>
</dbReference>
<accession>A0AAX1ZIS7</accession>
<sequence>LWLAGFIERMTTGGETHLPPISKFIPPDFKFNCEFDNAKTPAKSTHPDDEGELIINYFKSEAFMKIINEEK</sequence>